<keyword evidence="2 5" id="KW-0812">Transmembrane</keyword>
<evidence type="ECO:0000256" key="2">
    <source>
        <dbReference type="ARBA" id="ARBA00022692"/>
    </source>
</evidence>
<name>A0A1T4M5H6_9BACT</name>
<proteinExistence type="predicted"/>
<protein>
    <submittedName>
        <fullName evidence="6">Membrane protein required for colicin V production</fullName>
    </submittedName>
</protein>
<organism evidence="6 7">
    <name type="scientific">Sediminibacterium ginsengisoli</name>
    <dbReference type="NCBI Taxonomy" id="413434"/>
    <lineage>
        <taxon>Bacteria</taxon>
        <taxon>Pseudomonadati</taxon>
        <taxon>Bacteroidota</taxon>
        <taxon>Chitinophagia</taxon>
        <taxon>Chitinophagales</taxon>
        <taxon>Chitinophagaceae</taxon>
        <taxon>Sediminibacterium</taxon>
    </lineage>
</organism>
<evidence type="ECO:0000256" key="3">
    <source>
        <dbReference type="ARBA" id="ARBA00022989"/>
    </source>
</evidence>
<dbReference type="GO" id="GO:0009403">
    <property type="term" value="P:toxin biosynthetic process"/>
    <property type="evidence" value="ECO:0007669"/>
    <property type="project" value="InterPro"/>
</dbReference>
<evidence type="ECO:0000256" key="5">
    <source>
        <dbReference type="SAM" id="Phobius"/>
    </source>
</evidence>
<evidence type="ECO:0000256" key="1">
    <source>
        <dbReference type="ARBA" id="ARBA00004141"/>
    </source>
</evidence>
<feature type="transmembrane region" description="Helical" evidence="5">
    <location>
        <begin position="97"/>
        <end position="119"/>
    </location>
</feature>
<keyword evidence="3 5" id="KW-1133">Transmembrane helix</keyword>
<reference evidence="6 7" key="1">
    <citation type="submission" date="2017-02" db="EMBL/GenBank/DDBJ databases">
        <authorList>
            <person name="Peterson S.W."/>
        </authorList>
    </citation>
    <scope>NUCLEOTIDE SEQUENCE [LARGE SCALE GENOMIC DNA]</scope>
    <source>
        <strain evidence="6 7">DSM 22335</strain>
    </source>
</reference>
<dbReference type="Pfam" id="PF02674">
    <property type="entry name" value="Colicin_V"/>
    <property type="match status" value="1"/>
</dbReference>
<dbReference type="GO" id="GO:0016020">
    <property type="term" value="C:membrane"/>
    <property type="evidence" value="ECO:0007669"/>
    <property type="project" value="UniProtKB-SubCell"/>
</dbReference>
<dbReference type="RefSeq" id="WP_078830661.1">
    <property type="nucleotide sequence ID" value="NZ_FUWH01000003.1"/>
</dbReference>
<sequence>MLIDAIFIVLMALAVIKGYRNGLVVAAFSLVGIVIGLAAAMKLSAVVAGKLGATGNAWLPFLSFALVMLVVILLVRLGARLVKAGLQLAMLGWADSLFGILLYACLYTTVFSVVLFFAVNTHLVGQETIAGSTCYPFVQPWGPKAIDAFGVVIPAFKGLFEQLTQFFERVADHVK</sequence>
<feature type="transmembrane region" description="Helical" evidence="5">
    <location>
        <begin position="24"/>
        <end position="45"/>
    </location>
</feature>
<evidence type="ECO:0000256" key="4">
    <source>
        <dbReference type="ARBA" id="ARBA00023136"/>
    </source>
</evidence>
<evidence type="ECO:0000313" key="6">
    <source>
        <dbReference type="EMBL" id="SJZ61974.1"/>
    </source>
</evidence>
<keyword evidence="4 5" id="KW-0472">Membrane</keyword>
<dbReference type="OrthoDB" id="1492026at2"/>
<feature type="transmembrane region" description="Helical" evidence="5">
    <location>
        <begin position="57"/>
        <end position="77"/>
    </location>
</feature>
<dbReference type="InterPro" id="IPR003825">
    <property type="entry name" value="Colicin-V_CvpA"/>
</dbReference>
<dbReference type="EMBL" id="FUWH01000003">
    <property type="protein sequence ID" value="SJZ61974.1"/>
    <property type="molecule type" value="Genomic_DNA"/>
</dbReference>
<dbReference type="AlphaFoldDB" id="A0A1T4M5H6"/>
<dbReference type="STRING" id="413434.SAMN04488132_103167"/>
<comment type="subcellular location">
    <subcellularLocation>
        <location evidence="1">Membrane</location>
        <topology evidence="1">Multi-pass membrane protein</topology>
    </subcellularLocation>
</comment>
<dbReference type="Proteomes" id="UP000190888">
    <property type="component" value="Unassembled WGS sequence"/>
</dbReference>
<keyword evidence="7" id="KW-1185">Reference proteome</keyword>
<evidence type="ECO:0000313" key="7">
    <source>
        <dbReference type="Proteomes" id="UP000190888"/>
    </source>
</evidence>
<accession>A0A1T4M5H6</accession>
<gene>
    <name evidence="6" type="ORF">SAMN04488132_103167</name>
</gene>